<evidence type="ECO:0000313" key="5">
    <source>
        <dbReference type="Proteomes" id="UP001213681"/>
    </source>
</evidence>
<evidence type="ECO:0000313" key="4">
    <source>
        <dbReference type="EMBL" id="KAJ5453686.1"/>
    </source>
</evidence>
<evidence type="ECO:0000256" key="1">
    <source>
        <dbReference type="ARBA" id="ARBA00006484"/>
    </source>
</evidence>
<dbReference type="InterPro" id="IPR036291">
    <property type="entry name" value="NAD(P)-bd_dom_sf"/>
</dbReference>
<dbReference type="Proteomes" id="UP001213681">
    <property type="component" value="Unassembled WGS sequence"/>
</dbReference>
<keyword evidence="2" id="KW-0560">Oxidoreductase</keyword>
<evidence type="ECO:0000256" key="2">
    <source>
        <dbReference type="ARBA" id="ARBA00023002"/>
    </source>
</evidence>
<organism evidence="4 5">
    <name type="scientific">Penicillium daleae</name>
    <dbReference type="NCBI Taxonomy" id="63821"/>
    <lineage>
        <taxon>Eukaryota</taxon>
        <taxon>Fungi</taxon>
        <taxon>Dikarya</taxon>
        <taxon>Ascomycota</taxon>
        <taxon>Pezizomycotina</taxon>
        <taxon>Eurotiomycetes</taxon>
        <taxon>Eurotiomycetidae</taxon>
        <taxon>Eurotiales</taxon>
        <taxon>Aspergillaceae</taxon>
        <taxon>Penicillium</taxon>
    </lineage>
</organism>
<dbReference type="Gene3D" id="3.40.50.720">
    <property type="entry name" value="NAD(P)-binding Rossmann-like Domain"/>
    <property type="match status" value="1"/>
</dbReference>
<dbReference type="InterPro" id="IPR002347">
    <property type="entry name" value="SDR_fam"/>
</dbReference>
<feature type="region of interest" description="Disordered" evidence="3">
    <location>
        <begin position="41"/>
        <end position="63"/>
    </location>
</feature>
<protein>
    <submittedName>
        <fullName evidence="4">Short-chain dehydrogenase/reductase SDR</fullName>
    </submittedName>
</protein>
<dbReference type="Pfam" id="PF00106">
    <property type="entry name" value="adh_short"/>
    <property type="match status" value="1"/>
</dbReference>
<comment type="caution">
    <text evidence="4">The sequence shown here is derived from an EMBL/GenBank/DDBJ whole genome shotgun (WGS) entry which is preliminary data.</text>
</comment>
<reference evidence="4" key="1">
    <citation type="submission" date="2022-12" db="EMBL/GenBank/DDBJ databases">
        <authorList>
            <person name="Petersen C."/>
        </authorList>
    </citation>
    <scope>NUCLEOTIDE SEQUENCE</scope>
    <source>
        <strain evidence="4">IBT 16125</strain>
    </source>
</reference>
<sequence length="63" mass="6750">MPLTGQTVLLTGASMGIGEAIAKALAKEGANLIFLSRSEHQKPRRLIQEEATSRSDERGRSGI</sequence>
<dbReference type="RefSeq" id="XP_056766642.1">
    <property type="nucleotide sequence ID" value="XM_056908024.1"/>
</dbReference>
<evidence type="ECO:0000256" key="3">
    <source>
        <dbReference type="SAM" id="MobiDB-lite"/>
    </source>
</evidence>
<dbReference type="GO" id="GO:0016491">
    <property type="term" value="F:oxidoreductase activity"/>
    <property type="evidence" value="ECO:0007669"/>
    <property type="project" value="UniProtKB-KW"/>
</dbReference>
<reference evidence="4" key="2">
    <citation type="journal article" date="2023" name="IMA Fungus">
        <title>Comparative genomic study of the Penicillium genus elucidates a diverse pangenome and 15 lateral gene transfer events.</title>
        <authorList>
            <person name="Petersen C."/>
            <person name="Sorensen T."/>
            <person name="Nielsen M.R."/>
            <person name="Sondergaard T.E."/>
            <person name="Sorensen J.L."/>
            <person name="Fitzpatrick D.A."/>
            <person name="Frisvad J.C."/>
            <person name="Nielsen K.L."/>
        </authorList>
    </citation>
    <scope>NUCLEOTIDE SEQUENCE</scope>
    <source>
        <strain evidence="4">IBT 16125</strain>
    </source>
</reference>
<dbReference type="SUPFAM" id="SSF51735">
    <property type="entry name" value="NAD(P)-binding Rossmann-fold domains"/>
    <property type="match status" value="1"/>
</dbReference>
<keyword evidence="5" id="KW-1185">Reference proteome</keyword>
<dbReference type="PANTHER" id="PTHR44196">
    <property type="entry name" value="DEHYDROGENASE/REDUCTASE SDR FAMILY MEMBER 7B"/>
    <property type="match status" value="1"/>
</dbReference>
<dbReference type="GO" id="GO:0016020">
    <property type="term" value="C:membrane"/>
    <property type="evidence" value="ECO:0007669"/>
    <property type="project" value="TreeGrafter"/>
</dbReference>
<dbReference type="EMBL" id="JAPVEA010000005">
    <property type="protein sequence ID" value="KAJ5453686.1"/>
    <property type="molecule type" value="Genomic_DNA"/>
</dbReference>
<dbReference type="AlphaFoldDB" id="A0AAD6G2T7"/>
<name>A0AAD6G2T7_9EURO</name>
<dbReference type="GeneID" id="81598267"/>
<proteinExistence type="inferred from homology"/>
<accession>A0AAD6G2T7</accession>
<gene>
    <name evidence="4" type="ORF">N7458_004642</name>
</gene>
<comment type="similarity">
    <text evidence="1">Belongs to the short-chain dehydrogenases/reductases (SDR) family.</text>
</comment>
<dbReference type="PANTHER" id="PTHR44196:SF1">
    <property type="entry name" value="DEHYDROGENASE_REDUCTASE SDR FAMILY MEMBER 7B"/>
    <property type="match status" value="1"/>
</dbReference>